<sequence>MLKVICFGEALVDMLSTGSDGGAPEQFRKFPGGAPANAAVAVARLGGAAWFAGMLGEDMFGRFLHDALRDYGVRTDYVRFTGEARTGLAFVSLDAVGERSFEFYRPPAADLLFRSEHLPDTAFTREGILHICSNSLTEQGIAQVTEQLVQRARDNGWLVSFDVNLRHNLWPAGTADRAIVLRLLRQADLVKMSREELDYLAEGDPEFVSTLLRQGAALVLVTDGARPLHWYSHCDRGELLPPQVDTVDTTAAGDAFVGGLIYQLAQQRVGAPAIRAWLESDALMRVLRFACACGAHAASMEGAFSSLPNQRSIRAFGSALSCEFDFPNEERLP</sequence>
<dbReference type="Gene3D" id="3.40.1190.20">
    <property type="match status" value="1"/>
</dbReference>
<proteinExistence type="inferred from homology"/>
<keyword evidence="5" id="KW-0067">ATP-binding</keyword>
<name>A0ABQ6LWM4_9GAMM</name>
<evidence type="ECO:0000256" key="5">
    <source>
        <dbReference type="ARBA" id="ARBA00022840"/>
    </source>
</evidence>
<accession>A0ABQ6LWM4</accession>
<feature type="domain" description="Carbohydrate kinase PfkB" evidence="6">
    <location>
        <begin position="1"/>
        <end position="308"/>
    </location>
</feature>
<keyword evidence="8" id="KW-1185">Reference proteome</keyword>
<comment type="caution">
    <text evidence="7">The sequence shown here is derived from an EMBL/GenBank/DDBJ whole genome shotgun (WGS) entry which is preliminary data.</text>
</comment>
<protein>
    <submittedName>
        <fullName evidence="7">Carbohydrate kinase</fullName>
    </submittedName>
</protein>
<dbReference type="InterPro" id="IPR011611">
    <property type="entry name" value="PfkB_dom"/>
</dbReference>
<dbReference type="GO" id="GO:0016301">
    <property type="term" value="F:kinase activity"/>
    <property type="evidence" value="ECO:0007669"/>
    <property type="project" value="UniProtKB-KW"/>
</dbReference>
<dbReference type="SUPFAM" id="SSF53613">
    <property type="entry name" value="Ribokinase-like"/>
    <property type="match status" value="1"/>
</dbReference>
<dbReference type="InterPro" id="IPR002173">
    <property type="entry name" value="Carboh/pur_kinase_PfkB_CS"/>
</dbReference>
<evidence type="ECO:0000256" key="4">
    <source>
        <dbReference type="ARBA" id="ARBA00022777"/>
    </source>
</evidence>
<dbReference type="InterPro" id="IPR050306">
    <property type="entry name" value="PfkB_Carbo_kinase"/>
</dbReference>
<keyword evidence="2" id="KW-0808">Transferase</keyword>
<keyword evidence="4 7" id="KW-0418">Kinase</keyword>
<dbReference type="PANTHER" id="PTHR43085:SF1">
    <property type="entry name" value="PSEUDOURIDINE KINASE-RELATED"/>
    <property type="match status" value="1"/>
</dbReference>
<evidence type="ECO:0000256" key="3">
    <source>
        <dbReference type="ARBA" id="ARBA00022741"/>
    </source>
</evidence>
<evidence type="ECO:0000256" key="1">
    <source>
        <dbReference type="ARBA" id="ARBA00010688"/>
    </source>
</evidence>
<comment type="similarity">
    <text evidence="1">Belongs to the carbohydrate kinase PfkB family.</text>
</comment>
<keyword evidence="3" id="KW-0547">Nucleotide-binding</keyword>
<dbReference type="Proteomes" id="UP001224392">
    <property type="component" value="Unassembled WGS sequence"/>
</dbReference>
<dbReference type="Pfam" id="PF00294">
    <property type="entry name" value="PfkB"/>
    <property type="match status" value="1"/>
</dbReference>
<organism evidence="7 8">
    <name type="scientific">Biformimicrobium ophioploci</name>
    <dbReference type="NCBI Taxonomy" id="3036711"/>
    <lineage>
        <taxon>Bacteria</taxon>
        <taxon>Pseudomonadati</taxon>
        <taxon>Pseudomonadota</taxon>
        <taxon>Gammaproteobacteria</taxon>
        <taxon>Cellvibrionales</taxon>
        <taxon>Microbulbiferaceae</taxon>
        <taxon>Biformimicrobium</taxon>
    </lineage>
</organism>
<gene>
    <name evidence="7" type="ORF">MNKW57_07940</name>
</gene>
<evidence type="ECO:0000259" key="6">
    <source>
        <dbReference type="Pfam" id="PF00294"/>
    </source>
</evidence>
<reference evidence="7 8" key="1">
    <citation type="submission" date="2023-04" db="EMBL/GenBank/DDBJ databases">
        <title>Marinobulbifer ophiurae gen. nov., sp. Nov., isolate from tissue of brittle star Ophioplocus japonicus.</title>
        <authorList>
            <person name="Kawano K."/>
            <person name="Sawayama S."/>
            <person name="Nakagawa S."/>
        </authorList>
    </citation>
    <scope>NUCLEOTIDE SEQUENCE [LARGE SCALE GENOMIC DNA]</scope>
    <source>
        <strain evidence="7 8">NKW57</strain>
    </source>
</reference>
<dbReference type="EMBL" id="BSYJ01000002">
    <property type="protein sequence ID" value="GMG86473.1"/>
    <property type="molecule type" value="Genomic_DNA"/>
</dbReference>
<dbReference type="PANTHER" id="PTHR43085">
    <property type="entry name" value="HEXOKINASE FAMILY MEMBER"/>
    <property type="match status" value="1"/>
</dbReference>
<evidence type="ECO:0000256" key="2">
    <source>
        <dbReference type="ARBA" id="ARBA00022679"/>
    </source>
</evidence>
<dbReference type="PROSITE" id="PS00584">
    <property type="entry name" value="PFKB_KINASES_2"/>
    <property type="match status" value="1"/>
</dbReference>
<evidence type="ECO:0000313" key="8">
    <source>
        <dbReference type="Proteomes" id="UP001224392"/>
    </source>
</evidence>
<dbReference type="InterPro" id="IPR029056">
    <property type="entry name" value="Ribokinase-like"/>
</dbReference>
<evidence type="ECO:0000313" key="7">
    <source>
        <dbReference type="EMBL" id="GMG86473.1"/>
    </source>
</evidence>
<dbReference type="CDD" id="cd01167">
    <property type="entry name" value="bac_FRK"/>
    <property type="match status" value="1"/>
</dbReference>
<dbReference type="RefSeq" id="WP_285762999.1">
    <property type="nucleotide sequence ID" value="NZ_BSYJ01000002.1"/>
</dbReference>